<evidence type="ECO:0000313" key="1">
    <source>
        <dbReference type="EMBL" id="MAG17869.1"/>
    </source>
</evidence>
<reference evidence="2" key="1">
    <citation type="submission" date="2017-09" db="EMBL/GenBank/DDBJ databases">
        <title>The Reconstruction of 2,631 Draft Metagenome-Assembled Genomes from the Global Oceans.</title>
        <authorList>
            <person name="Tully B.J."/>
            <person name="Graham E.D."/>
            <person name="Heidelberg J.F."/>
        </authorList>
    </citation>
    <scope>NUCLEOTIDE SEQUENCE [LARGE SCALE GENOMIC DNA]</scope>
</reference>
<dbReference type="AlphaFoldDB" id="A0A2D6LNV5"/>
<protein>
    <submittedName>
        <fullName evidence="1">Uncharacterized protein</fullName>
    </submittedName>
</protein>
<dbReference type="EMBL" id="NZBD01000001">
    <property type="protein sequence ID" value="MAG17869.1"/>
    <property type="molecule type" value="Genomic_DNA"/>
</dbReference>
<dbReference type="Proteomes" id="UP000226712">
    <property type="component" value="Unassembled WGS sequence"/>
</dbReference>
<organism evidence="1 2">
    <name type="scientific">Candidatus Iainarchaeum sp</name>
    <dbReference type="NCBI Taxonomy" id="3101447"/>
    <lineage>
        <taxon>Archaea</taxon>
        <taxon>Candidatus Iainarchaeota</taxon>
        <taxon>Candidatus Iainarchaeia</taxon>
        <taxon>Candidatus Iainarchaeales</taxon>
        <taxon>Candidatus Iainarchaeaceae</taxon>
        <taxon>Candidatus Iainarchaeum</taxon>
    </lineage>
</organism>
<sequence length="179" mass="20616">MAIRGGAKKKLPKKLRVNKLEPRKVLSKLKPVPASRTRPAWKRRPRLQELYDFFSKTRSSANYDAVMRKFVFENLVDTKTLTLLQELGYNHQKGSINKINVPEGKVKLHLAIKKLRKIDYGIQRAVDYLEKTIANPRNLRKQRAMAEGVRSSFTAPLFTVRASVNSARVKLKDEKVFGR</sequence>
<proteinExistence type="predicted"/>
<comment type="caution">
    <text evidence="1">The sequence shown here is derived from an EMBL/GenBank/DDBJ whole genome shotgun (WGS) entry which is preliminary data.</text>
</comment>
<gene>
    <name evidence="1" type="ORF">CL944_00135</name>
</gene>
<name>A0A2D6LNV5_9ARCH</name>
<accession>A0A2D6LNV5</accession>
<evidence type="ECO:0000313" key="2">
    <source>
        <dbReference type="Proteomes" id="UP000226712"/>
    </source>
</evidence>